<reference evidence="4 5" key="1">
    <citation type="submission" date="2019-12" db="EMBL/GenBank/DDBJ databases">
        <authorList>
            <person name="Reyes-Prieto M."/>
        </authorList>
    </citation>
    <scope>NUCLEOTIDE SEQUENCE [LARGE SCALE GENOMIC DNA]</scope>
    <source>
        <strain evidence="4">HF14-78462</strain>
    </source>
</reference>
<evidence type="ECO:0000256" key="3">
    <source>
        <dbReference type="SAM" id="MobiDB-lite"/>
    </source>
</evidence>
<evidence type="ECO:0000313" key="5">
    <source>
        <dbReference type="Proteomes" id="UP000433050"/>
    </source>
</evidence>
<feature type="region of interest" description="Disordered" evidence="3">
    <location>
        <begin position="1"/>
        <end position="43"/>
    </location>
</feature>
<dbReference type="InterPro" id="IPR036291">
    <property type="entry name" value="NAD(P)-bd_dom_sf"/>
</dbReference>
<dbReference type="RefSeq" id="WP_159598250.1">
    <property type="nucleotide sequence ID" value="NZ_CACSAS010000001.1"/>
</dbReference>
<dbReference type="PANTHER" id="PTHR48107">
    <property type="entry name" value="NADPH-DEPENDENT ALDEHYDE REDUCTASE-LIKE PROTEIN, CHLOROPLASTIC-RELATED"/>
    <property type="match status" value="1"/>
</dbReference>
<dbReference type="FunFam" id="3.40.50.720:FF:000084">
    <property type="entry name" value="Short-chain dehydrogenase reductase"/>
    <property type="match status" value="1"/>
</dbReference>
<dbReference type="GO" id="GO:0016614">
    <property type="term" value="F:oxidoreductase activity, acting on CH-OH group of donors"/>
    <property type="evidence" value="ECO:0007669"/>
    <property type="project" value="UniProtKB-ARBA"/>
</dbReference>
<dbReference type="AlphaFoldDB" id="A0A5S9NJF8"/>
<dbReference type="PRINTS" id="PR00080">
    <property type="entry name" value="SDRFAMILY"/>
</dbReference>
<feature type="compositionally biased region" description="Basic and acidic residues" evidence="3">
    <location>
        <begin position="32"/>
        <end position="43"/>
    </location>
</feature>
<accession>A0A5S9NJF8</accession>
<gene>
    <name evidence="4" type="primary">ydaD_1</name>
    <name evidence="4" type="ORF">STARVERO_01219</name>
</gene>
<dbReference type="Proteomes" id="UP000433050">
    <property type="component" value="Unassembled WGS sequence"/>
</dbReference>
<protein>
    <submittedName>
        <fullName evidence="4">General stress protein 39</fullName>
        <ecNumber evidence="4">1.-.-.-</ecNumber>
    </submittedName>
</protein>
<dbReference type="PRINTS" id="PR00081">
    <property type="entry name" value="GDHRDH"/>
</dbReference>
<dbReference type="SUPFAM" id="SSF51735">
    <property type="entry name" value="NAD(P)-binding Rossmann-fold domains"/>
    <property type="match status" value="1"/>
</dbReference>
<name>A0A5S9NJF8_9HYPH</name>
<keyword evidence="5" id="KW-1185">Reference proteome</keyword>
<feature type="compositionally biased region" description="Pro residues" evidence="3">
    <location>
        <begin position="11"/>
        <end position="22"/>
    </location>
</feature>
<dbReference type="InterPro" id="IPR002347">
    <property type="entry name" value="SDR_fam"/>
</dbReference>
<evidence type="ECO:0000313" key="4">
    <source>
        <dbReference type="EMBL" id="CAA0090766.1"/>
    </source>
</evidence>
<organism evidence="4 5">
    <name type="scientific">Starkeya nomas</name>
    <dbReference type="NCBI Taxonomy" id="2666134"/>
    <lineage>
        <taxon>Bacteria</taxon>
        <taxon>Pseudomonadati</taxon>
        <taxon>Pseudomonadota</taxon>
        <taxon>Alphaproteobacteria</taxon>
        <taxon>Hyphomicrobiales</taxon>
        <taxon>Xanthobacteraceae</taxon>
        <taxon>Starkeya</taxon>
    </lineage>
</organism>
<evidence type="ECO:0000256" key="2">
    <source>
        <dbReference type="ARBA" id="ARBA00023002"/>
    </source>
</evidence>
<dbReference type="Pfam" id="PF13561">
    <property type="entry name" value="adh_short_C2"/>
    <property type="match status" value="1"/>
</dbReference>
<comment type="similarity">
    <text evidence="1">Belongs to the short-chain dehydrogenases/reductases (SDR) family.</text>
</comment>
<dbReference type="PANTHER" id="PTHR48107:SF16">
    <property type="entry name" value="NADPH-DEPENDENT ALDEHYDE REDUCTASE 1, CHLOROPLASTIC"/>
    <property type="match status" value="1"/>
</dbReference>
<dbReference type="Gene3D" id="3.40.50.720">
    <property type="entry name" value="NAD(P)-binding Rossmann-like Domain"/>
    <property type="match status" value="1"/>
</dbReference>
<sequence>MDAVNPGTAHPAPPFPRQPQPMPGMTAAMLPRPDHGETSYRGSGRLEGRRAIITGGDSGIGRAVAIAFAREGADLLISYLNEGDDAAETQRLVEEAGRKAVLVPGDIQHAENCRAVVEAAAGEFGGVDILVNNAAHQATFKDIGDISDEEWELTFRVNIHAMFYLTKVAVPHMKPGGSIINTASINSDKPNPSLLAYATTKGAIQNFTAGLAQMLAPRGIRANAVAPGPIWTPLIPSTLPPESVEHFGEQVPMKWPGQPAELATAYVMLADPLSSYVSGATIAVTGGQPFL</sequence>
<proteinExistence type="inferred from homology"/>
<evidence type="ECO:0000256" key="1">
    <source>
        <dbReference type="ARBA" id="ARBA00006484"/>
    </source>
</evidence>
<dbReference type="EC" id="1.-.-.-" evidence="4"/>
<dbReference type="EMBL" id="CACSAS010000001">
    <property type="protein sequence ID" value="CAA0090766.1"/>
    <property type="molecule type" value="Genomic_DNA"/>
</dbReference>
<dbReference type="PROSITE" id="PS00061">
    <property type="entry name" value="ADH_SHORT"/>
    <property type="match status" value="1"/>
</dbReference>
<keyword evidence="2 4" id="KW-0560">Oxidoreductase</keyword>
<dbReference type="InterPro" id="IPR020904">
    <property type="entry name" value="Sc_DH/Rdtase_CS"/>
</dbReference>